<evidence type="ECO:0000256" key="3">
    <source>
        <dbReference type="ARBA" id="ARBA00004637"/>
    </source>
</evidence>
<dbReference type="GO" id="GO:0005758">
    <property type="term" value="C:mitochondrial intermembrane space"/>
    <property type="evidence" value="ECO:0007669"/>
    <property type="project" value="UniProtKB-SubCell"/>
</dbReference>
<keyword evidence="13" id="KW-1185">Reference proteome</keyword>
<evidence type="ECO:0000256" key="4">
    <source>
        <dbReference type="ARBA" id="ARBA00007372"/>
    </source>
</evidence>
<accession>A0A914XAY0</accession>
<proteinExistence type="inferred from homology"/>
<dbReference type="AlphaFoldDB" id="A0A914XAY0"/>
<dbReference type="WBParaSite" id="PSAMB.scaffold7175size8094.g29711.t1">
    <property type="protein sequence ID" value="PSAMB.scaffold7175size8094.g29711.t1"/>
    <property type="gene ID" value="PSAMB.scaffold7175size8094.g29711"/>
</dbReference>
<keyword evidence="7" id="KW-0999">Mitochondrion inner membrane</keyword>
<feature type="disulfide bond" evidence="12">
    <location>
        <begin position="46"/>
        <end position="59"/>
    </location>
</feature>
<evidence type="ECO:0000256" key="7">
    <source>
        <dbReference type="ARBA" id="ARBA00022792"/>
    </source>
</evidence>
<dbReference type="InterPro" id="IPR019342">
    <property type="entry name" value="NADH_UbQ_OxRdtase_FeS-su5"/>
</dbReference>
<dbReference type="Proteomes" id="UP000887566">
    <property type="component" value="Unplaced"/>
</dbReference>
<feature type="disulfide bond" evidence="12">
    <location>
        <begin position="36"/>
        <end position="69"/>
    </location>
</feature>
<evidence type="ECO:0000256" key="8">
    <source>
        <dbReference type="ARBA" id="ARBA00022982"/>
    </source>
</evidence>
<protein>
    <submittedName>
        <fullName evidence="14">NADH dehydrogenase [ubiquinone] iron-sulfur protein 5</fullName>
    </submittedName>
</protein>
<evidence type="ECO:0000313" key="14">
    <source>
        <dbReference type="WBParaSite" id="PSAMB.scaffold7175size8094.g29711.t1"/>
    </source>
</evidence>
<comment type="subcellular location">
    <subcellularLocation>
        <location evidence="3">Mitochondrion inner membrane</location>
        <topology evidence="3">Peripheral membrane protein</topology>
    </subcellularLocation>
    <subcellularLocation>
        <location evidence="2">Mitochondrion intermembrane space</location>
    </subcellularLocation>
</comment>
<evidence type="ECO:0000256" key="11">
    <source>
        <dbReference type="ARBA" id="ARBA00023157"/>
    </source>
</evidence>
<keyword evidence="6" id="KW-0679">Respiratory chain</keyword>
<evidence type="ECO:0000256" key="6">
    <source>
        <dbReference type="ARBA" id="ARBA00022660"/>
    </source>
</evidence>
<comment type="function">
    <text evidence="1">Accessory subunit of the mitochondrial membrane respiratory chain NADH dehydrogenase (Complex I), that is believed not to be involved in catalysis. Complex I functions in the transfer of electrons from NADH to the respiratory chain. The immediate electron acceptor for the enzyme is believed to be ubiquinone.</text>
</comment>
<name>A0A914XAY0_9BILA</name>
<keyword evidence="10" id="KW-0472">Membrane</keyword>
<dbReference type="PANTHER" id="PTHR21268:SF2">
    <property type="entry name" value="NADH DEHYDROGENASE [UBIQUINONE] IRON-SULFUR PROTEIN 5"/>
    <property type="match status" value="1"/>
</dbReference>
<reference evidence="14" key="1">
    <citation type="submission" date="2022-11" db="UniProtKB">
        <authorList>
            <consortium name="WormBaseParasite"/>
        </authorList>
    </citation>
    <scope>IDENTIFICATION</scope>
</reference>
<keyword evidence="9" id="KW-0496">Mitochondrion</keyword>
<dbReference type="GO" id="GO:0005743">
    <property type="term" value="C:mitochondrial inner membrane"/>
    <property type="evidence" value="ECO:0007669"/>
    <property type="project" value="UniProtKB-SubCell"/>
</dbReference>
<evidence type="ECO:0000256" key="1">
    <source>
        <dbReference type="ARBA" id="ARBA00003195"/>
    </source>
</evidence>
<evidence type="ECO:0000256" key="5">
    <source>
        <dbReference type="ARBA" id="ARBA00022448"/>
    </source>
</evidence>
<dbReference type="PANTHER" id="PTHR21268">
    <property type="entry name" value="NADH DEHYDROGENASE [UBIQUINONE] IRON-SULFUR PROTEIN 5"/>
    <property type="match status" value="1"/>
</dbReference>
<evidence type="ECO:0000256" key="9">
    <source>
        <dbReference type="ARBA" id="ARBA00023128"/>
    </source>
</evidence>
<evidence type="ECO:0000256" key="2">
    <source>
        <dbReference type="ARBA" id="ARBA00004569"/>
    </source>
</evidence>
<dbReference type="Pfam" id="PF10200">
    <property type="entry name" value="Ndufs5"/>
    <property type="match status" value="1"/>
</dbReference>
<keyword evidence="5" id="KW-0813">Transport</keyword>
<comment type="similarity">
    <text evidence="4">Belongs to the complex I NDUFS5 subunit family.</text>
</comment>
<sequence length="120" mass="14211">MSNDYIGENNMMIKPVIQTPWADKTSVTLSKQNQPCGFFETQFYRCMEAYGVSLGRRYCDLEHRDFGECLRHDKEIKRNKAIRQERMKQFVKGELDRPFIADHPKADGHFPDYFSHNYVP</sequence>
<keyword evidence="8" id="KW-0249">Electron transport</keyword>
<evidence type="ECO:0000256" key="10">
    <source>
        <dbReference type="ARBA" id="ARBA00023136"/>
    </source>
</evidence>
<evidence type="ECO:0000313" key="13">
    <source>
        <dbReference type="Proteomes" id="UP000887566"/>
    </source>
</evidence>
<organism evidence="13 14">
    <name type="scientific">Plectus sambesii</name>
    <dbReference type="NCBI Taxonomy" id="2011161"/>
    <lineage>
        <taxon>Eukaryota</taxon>
        <taxon>Metazoa</taxon>
        <taxon>Ecdysozoa</taxon>
        <taxon>Nematoda</taxon>
        <taxon>Chromadorea</taxon>
        <taxon>Plectida</taxon>
        <taxon>Plectina</taxon>
        <taxon>Plectoidea</taxon>
        <taxon>Plectidae</taxon>
        <taxon>Plectus</taxon>
    </lineage>
</organism>
<keyword evidence="11 12" id="KW-1015">Disulfide bond</keyword>
<evidence type="ECO:0000256" key="12">
    <source>
        <dbReference type="PIRSR" id="PIRSR619342-50"/>
    </source>
</evidence>